<dbReference type="InterPro" id="IPR022251">
    <property type="entry name" value="DUF3774_wound-induced"/>
</dbReference>
<keyword evidence="2" id="KW-1185">Reference proteome</keyword>
<dbReference type="EMBL" id="DUZY01000001">
    <property type="protein sequence ID" value="DAD20771.1"/>
    <property type="molecule type" value="Genomic_DNA"/>
</dbReference>
<reference evidence="1 2" key="1">
    <citation type="journal article" date="2020" name="Mol. Biol. Evol.">
        <title>Distinct Expression and Methylation Patterns for Genes with Different Fates following a Single Whole-Genome Duplication in Flowering Plants.</title>
        <authorList>
            <person name="Shi T."/>
            <person name="Rahmani R.S."/>
            <person name="Gugger P.F."/>
            <person name="Wang M."/>
            <person name="Li H."/>
            <person name="Zhang Y."/>
            <person name="Li Z."/>
            <person name="Wang Q."/>
            <person name="Van de Peer Y."/>
            <person name="Marchal K."/>
            <person name="Chen J."/>
        </authorList>
    </citation>
    <scope>NUCLEOTIDE SEQUENCE [LARGE SCALE GENOMIC DNA]</scope>
    <source>
        <tissue evidence="1">Leaf</tissue>
    </source>
</reference>
<gene>
    <name evidence="1" type="ORF">HUJ06_022234</name>
</gene>
<name>A0A822XNK0_NELNU</name>
<organism evidence="1 2">
    <name type="scientific">Nelumbo nucifera</name>
    <name type="common">Sacred lotus</name>
    <dbReference type="NCBI Taxonomy" id="4432"/>
    <lineage>
        <taxon>Eukaryota</taxon>
        <taxon>Viridiplantae</taxon>
        <taxon>Streptophyta</taxon>
        <taxon>Embryophyta</taxon>
        <taxon>Tracheophyta</taxon>
        <taxon>Spermatophyta</taxon>
        <taxon>Magnoliopsida</taxon>
        <taxon>Proteales</taxon>
        <taxon>Nelumbonaceae</taxon>
        <taxon>Nelumbo</taxon>
    </lineage>
</organism>
<dbReference type="PANTHER" id="PTHR33090">
    <property type="entry name" value="DUF3774 DOMAIN PROTEIN-RELATED"/>
    <property type="match status" value="1"/>
</dbReference>
<evidence type="ECO:0000313" key="1">
    <source>
        <dbReference type="EMBL" id="DAD20771.1"/>
    </source>
</evidence>
<dbReference type="AlphaFoldDB" id="A0A822XNK0"/>
<protein>
    <submittedName>
        <fullName evidence="1">Uncharacterized protein</fullName>
    </submittedName>
</protein>
<dbReference type="Pfam" id="PF12609">
    <property type="entry name" value="DUF3774"/>
    <property type="match status" value="1"/>
</dbReference>
<proteinExistence type="predicted"/>
<accession>A0A822XNK0</accession>
<sequence>MSYASKVWMAAVVAVVQGHADQGFKWNSGLRSLHCAKKSLSSGANSTGFRPLSGLGGSDLGHFLSGSSIGDERRKLADESLQKVMYLSCWGQS</sequence>
<evidence type="ECO:0000313" key="2">
    <source>
        <dbReference type="Proteomes" id="UP000607653"/>
    </source>
</evidence>
<dbReference type="Proteomes" id="UP000607653">
    <property type="component" value="Unassembled WGS sequence"/>
</dbReference>
<comment type="caution">
    <text evidence="1">The sequence shown here is derived from an EMBL/GenBank/DDBJ whole genome shotgun (WGS) entry which is preliminary data.</text>
</comment>